<dbReference type="EMBL" id="LVJI01000016">
    <property type="protein sequence ID" value="OAB45607.1"/>
    <property type="molecule type" value="Genomic_DNA"/>
</dbReference>
<organism evidence="1 2">
    <name type="scientific">Paenibacillus antarcticus</name>
    <dbReference type="NCBI Taxonomy" id="253703"/>
    <lineage>
        <taxon>Bacteria</taxon>
        <taxon>Bacillati</taxon>
        <taxon>Bacillota</taxon>
        <taxon>Bacilli</taxon>
        <taxon>Bacillales</taxon>
        <taxon>Paenibacillaceae</taxon>
        <taxon>Paenibacillus</taxon>
    </lineage>
</organism>
<proteinExistence type="predicted"/>
<evidence type="ECO:0000313" key="2">
    <source>
        <dbReference type="Proteomes" id="UP000077355"/>
    </source>
</evidence>
<name>A0A168NB97_9BACL</name>
<dbReference type="RefSeq" id="WP_068649791.1">
    <property type="nucleotide sequence ID" value="NZ_CP043611.1"/>
</dbReference>
<accession>A0A168NB97</accession>
<sequence>MNTSILDDMKIFVPIEAIHAVSFTNKDANHNVVKETCVSKSTLRAQQDKRNNELLKDVAFATPLSLDHHAVIKL</sequence>
<gene>
    <name evidence="1" type="ORF">PBAT_11865</name>
</gene>
<protein>
    <submittedName>
        <fullName evidence="1">Uncharacterized protein</fullName>
    </submittedName>
</protein>
<dbReference type="AlphaFoldDB" id="A0A168NB97"/>
<dbReference type="Proteomes" id="UP000077355">
    <property type="component" value="Unassembled WGS sequence"/>
</dbReference>
<reference evidence="1 2" key="1">
    <citation type="submission" date="2016-03" db="EMBL/GenBank/DDBJ databases">
        <title>Draft genome sequence of Paenibacillus antarcticus CECT 5836.</title>
        <authorList>
            <person name="Shin S.-K."/>
            <person name="Yi H."/>
        </authorList>
    </citation>
    <scope>NUCLEOTIDE SEQUENCE [LARGE SCALE GENOMIC DNA]</scope>
    <source>
        <strain evidence="1 2">CECT 5836</strain>
    </source>
</reference>
<comment type="caution">
    <text evidence="1">The sequence shown here is derived from an EMBL/GenBank/DDBJ whole genome shotgun (WGS) entry which is preliminary data.</text>
</comment>
<keyword evidence="2" id="KW-1185">Reference proteome</keyword>
<dbReference type="OrthoDB" id="9759959at2"/>
<evidence type="ECO:0000313" key="1">
    <source>
        <dbReference type="EMBL" id="OAB45607.1"/>
    </source>
</evidence>